<dbReference type="SUPFAM" id="SSF55961">
    <property type="entry name" value="Bet v1-like"/>
    <property type="match status" value="1"/>
</dbReference>
<gene>
    <name evidence="10" type="ORF">ACFPTN_05880</name>
</gene>
<name>A0ABW1AP28_9RHOO</name>
<dbReference type="EMBL" id="JBHSOG010000016">
    <property type="protein sequence ID" value="MFC5768895.1"/>
    <property type="molecule type" value="Genomic_DNA"/>
</dbReference>
<evidence type="ECO:0000256" key="6">
    <source>
        <dbReference type="ARBA" id="ARBA00023004"/>
    </source>
</evidence>
<dbReference type="InterPro" id="IPR015879">
    <property type="entry name" value="Ring_hydroxy_dOase_asu_C_dom"/>
</dbReference>
<evidence type="ECO:0000256" key="7">
    <source>
        <dbReference type="ARBA" id="ARBA00023014"/>
    </source>
</evidence>
<keyword evidence="7" id="KW-0411">Iron-sulfur</keyword>
<keyword evidence="8" id="KW-0520">NAD</keyword>
<dbReference type="PRINTS" id="PR00090">
    <property type="entry name" value="RNGDIOXGNASE"/>
</dbReference>
<evidence type="ECO:0000313" key="10">
    <source>
        <dbReference type="EMBL" id="MFC5768895.1"/>
    </source>
</evidence>
<dbReference type="InterPro" id="IPR017941">
    <property type="entry name" value="Rieske_2Fe-2S"/>
</dbReference>
<evidence type="ECO:0000313" key="11">
    <source>
        <dbReference type="Proteomes" id="UP001595974"/>
    </source>
</evidence>
<dbReference type="CDD" id="cd08879">
    <property type="entry name" value="RHO_alpha_C_AntDO-like"/>
    <property type="match status" value="1"/>
</dbReference>
<dbReference type="CDD" id="cd03469">
    <property type="entry name" value="Rieske_RO_Alpha_N"/>
    <property type="match status" value="1"/>
</dbReference>
<proteinExistence type="inferred from homology"/>
<dbReference type="PANTHER" id="PTHR43756:SF1">
    <property type="entry name" value="3-PHENYLPROPIONATE_CINNAMIC ACID DIOXYGENASE SUBUNIT ALPHA"/>
    <property type="match status" value="1"/>
</dbReference>
<keyword evidence="2" id="KW-0001">2Fe-2S</keyword>
<comment type="caution">
    <text evidence="10">The sequence shown here is derived from an EMBL/GenBank/DDBJ whole genome shotgun (WGS) entry which is preliminary data.</text>
</comment>
<keyword evidence="3" id="KW-0479">Metal-binding</keyword>
<evidence type="ECO:0000256" key="1">
    <source>
        <dbReference type="ARBA" id="ARBA00008751"/>
    </source>
</evidence>
<protein>
    <submittedName>
        <fullName evidence="10">Rieske 2Fe-2S domain-containing protein</fullName>
    </submittedName>
</protein>
<dbReference type="SUPFAM" id="SSF50022">
    <property type="entry name" value="ISP domain"/>
    <property type="match status" value="1"/>
</dbReference>
<keyword evidence="11" id="KW-1185">Reference proteome</keyword>
<dbReference type="PROSITE" id="PS51296">
    <property type="entry name" value="RIESKE"/>
    <property type="match status" value="1"/>
</dbReference>
<dbReference type="PANTHER" id="PTHR43756">
    <property type="entry name" value="CHOLINE MONOOXYGENASE, CHLOROPLASTIC"/>
    <property type="match status" value="1"/>
</dbReference>
<dbReference type="Gene3D" id="2.102.10.10">
    <property type="entry name" value="Rieske [2Fe-2S] iron-sulphur domain"/>
    <property type="match status" value="1"/>
</dbReference>
<keyword evidence="5" id="KW-0560">Oxidoreductase</keyword>
<organism evidence="10 11">
    <name type="scientific">Thauera sinica</name>
    <dbReference type="NCBI Taxonomy" id="2665146"/>
    <lineage>
        <taxon>Bacteria</taxon>
        <taxon>Pseudomonadati</taxon>
        <taxon>Pseudomonadota</taxon>
        <taxon>Betaproteobacteria</taxon>
        <taxon>Rhodocyclales</taxon>
        <taxon>Zoogloeaceae</taxon>
        <taxon>Thauera</taxon>
    </lineage>
</organism>
<keyword evidence="6" id="KW-0408">Iron</keyword>
<dbReference type="RefSeq" id="WP_096451305.1">
    <property type="nucleotide sequence ID" value="NZ_JBHSOG010000016.1"/>
</dbReference>
<accession>A0ABW1AP28</accession>
<dbReference type="InterPro" id="IPR015881">
    <property type="entry name" value="ARHD_Rieske_2Fe_2S"/>
</dbReference>
<dbReference type="Proteomes" id="UP001595974">
    <property type="component" value="Unassembled WGS sequence"/>
</dbReference>
<dbReference type="PROSITE" id="PS00570">
    <property type="entry name" value="RING_HYDROXYL_ALPHA"/>
    <property type="match status" value="1"/>
</dbReference>
<feature type="domain" description="Rieske" evidence="9">
    <location>
        <begin position="39"/>
        <end position="122"/>
    </location>
</feature>
<dbReference type="InterPro" id="IPR036922">
    <property type="entry name" value="Rieske_2Fe-2S_sf"/>
</dbReference>
<reference evidence="11" key="1">
    <citation type="journal article" date="2019" name="Int. J. Syst. Evol. Microbiol.">
        <title>The Global Catalogue of Microorganisms (GCM) 10K type strain sequencing project: providing services to taxonomists for standard genome sequencing and annotation.</title>
        <authorList>
            <consortium name="The Broad Institute Genomics Platform"/>
            <consortium name="The Broad Institute Genome Sequencing Center for Infectious Disease"/>
            <person name="Wu L."/>
            <person name="Ma J."/>
        </authorList>
    </citation>
    <scope>NUCLEOTIDE SEQUENCE [LARGE SCALE GENOMIC DNA]</scope>
    <source>
        <strain evidence="11">SHR3</strain>
    </source>
</reference>
<sequence>MDSSPDYSRLIQSDSVHASLYTSQAVYREELEKIFYRGWVYVGHESEIPHPGDFVRRNIGEEPVILLRDRKGELRVLKNRCSHRANLICSDGKGNAKNFMCPYHGWVFSLDGQLLDVPYPQGFSRDKSESGLVALPLVDSYQGFVFASFNAGAGTLDAHLGNAKQVIDRAVAMSPVGRIKLTAGWVKHKFYANWKMLPENDTDGYHVNFVHASFAKVLRSHYDDAALQAEEDLESETIDWGNGHTELNLGPSYKNEMVWLGYTDASRFPGYVAALEQAYGHGRAHETLRAGPPHTVIFPNLFIAEMNIVMFEPRGPNECVQWHTPMLLEGVSDDLNERILRQCEAALGPAGFLLADDGTISERQQIALKSGNAWLDISRGEQREKEGPGDIRVGHVTDETTNRGFWKHYRRLLSR</sequence>
<comment type="similarity">
    <text evidence="1">Belongs to the bacterial ring-hydroxylating dioxygenase alpha subunit family.</text>
</comment>
<evidence type="ECO:0000256" key="5">
    <source>
        <dbReference type="ARBA" id="ARBA00023002"/>
    </source>
</evidence>
<dbReference type="Gene3D" id="3.90.380.10">
    <property type="entry name" value="Naphthalene 1,2-dioxygenase Alpha Subunit, Chain A, domain 1"/>
    <property type="match status" value="1"/>
</dbReference>
<dbReference type="InterPro" id="IPR001663">
    <property type="entry name" value="Rng_hydr_dOase-A"/>
</dbReference>
<keyword evidence="4" id="KW-0223">Dioxygenase</keyword>
<evidence type="ECO:0000256" key="8">
    <source>
        <dbReference type="ARBA" id="ARBA00023027"/>
    </source>
</evidence>
<dbReference type="Pfam" id="PF00355">
    <property type="entry name" value="Rieske"/>
    <property type="match status" value="1"/>
</dbReference>
<dbReference type="Pfam" id="PF00848">
    <property type="entry name" value="Ring_hydroxyl_A"/>
    <property type="match status" value="1"/>
</dbReference>
<evidence type="ECO:0000256" key="3">
    <source>
        <dbReference type="ARBA" id="ARBA00022723"/>
    </source>
</evidence>
<evidence type="ECO:0000256" key="2">
    <source>
        <dbReference type="ARBA" id="ARBA00022714"/>
    </source>
</evidence>
<evidence type="ECO:0000259" key="9">
    <source>
        <dbReference type="PROSITE" id="PS51296"/>
    </source>
</evidence>
<evidence type="ECO:0000256" key="4">
    <source>
        <dbReference type="ARBA" id="ARBA00022964"/>
    </source>
</evidence>